<dbReference type="PANTHER" id="PTHR33054">
    <property type="entry name" value="CCHC-TYPE DOMAIN-CONTAINING PROTEIN"/>
    <property type="match status" value="1"/>
</dbReference>
<organism evidence="1 2">
    <name type="scientific">Cajanus cajan</name>
    <name type="common">Pigeon pea</name>
    <name type="synonym">Cajanus indicus</name>
    <dbReference type="NCBI Taxonomy" id="3821"/>
    <lineage>
        <taxon>Eukaryota</taxon>
        <taxon>Viridiplantae</taxon>
        <taxon>Streptophyta</taxon>
        <taxon>Embryophyta</taxon>
        <taxon>Tracheophyta</taxon>
        <taxon>Spermatophyta</taxon>
        <taxon>Magnoliopsida</taxon>
        <taxon>eudicotyledons</taxon>
        <taxon>Gunneridae</taxon>
        <taxon>Pentapetalae</taxon>
        <taxon>rosids</taxon>
        <taxon>fabids</taxon>
        <taxon>Fabales</taxon>
        <taxon>Fabaceae</taxon>
        <taxon>Papilionoideae</taxon>
        <taxon>50 kb inversion clade</taxon>
        <taxon>NPAAA clade</taxon>
        <taxon>indigoferoid/millettioid clade</taxon>
        <taxon>Phaseoleae</taxon>
        <taxon>Cajanus</taxon>
    </lineage>
</organism>
<sequence length="94" mass="11140">MKEGSIPAAPIPDAINTLIMAIVKHFIGDPSIWKDRFGELLSNLKCRTLGDFRWYKDTFLTRVYTRDDSNQPFRKEKFLARLPYIYIYIYVYRG</sequence>
<reference evidence="1 2" key="1">
    <citation type="journal article" date="2012" name="Nat. Biotechnol.">
        <title>Draft genome sequence of pigeonpea (Cajanus cajan), an orphan legume crop of resource-poor farmers.</title>
        <authorList>
            <person name="Varshney R.K."/>
            <person name="Chen W."/>
            <person name="Li Y."/>
            <person name="Bharti A.K."/>
            <person name="Saxena R.K."/>
            <person name="Schlueter J.A."/>
            <person name="Donoghue M.T."/>
            <person name="Azam S."/>
            <person name="Fan G."/>
            <person name="Whaley A.M."/>
            <person name="Farmer A.D."/>
            <person name="Sheridan J."/>
            <person name="Iwata A."/>
            <person name="Tuteja R."/>
            <person name="Penmetsa R.V."/>
            <person name="Wu W."/>
            <person name="Upadhyaya H.D."/>
            <person name="Yang S.P."/>
            <person name="Shah T."/>
            <person name="Saxena K.B."/>
            <person name="Michael T."/>
            <person name="McCombie W.R."/>
            <person name="Yang B."/>
            <person name="Zhang G."/>
            <person name="Yang H."/>
            <person name="Wang J."/>
            <person name="Spillane C."/>
            <person name="Cook D.R."/>
            <person name="May G.D."/>
            <person name="Xu X."/>
            <person name="Jackson S.A."/>
        </authorList>
    </citation>
    <scope>NUCLEOTIDE SEQUENCE [LARGE SCALE GENOMIC DNA]</scope>
    <source>
        <strain evidence="2">cv. Asha</strain>
    </source>
</reference>
<name>A0A151U3U5_CAJCA</name>
<accession>A0A151U3U5</accession>
<keyword evidence="2" id="KW-1185">Reference proteome</keyword>
<dbReference type="PANTHER" id="PTHR33054:SF9">
    <property type="entry name" value="CCHC-TYPE DOMAIN-CONTAINING PROTEIN"/>
    <property type="match status" value="1"/>
</dbReference>
<dbReference type="AlphaFoldDB" id="A0A151U3U5"/>
<dbReference type="EMBL" id="CM003604">
    <property type="protein sequence ID" value="KYP73941.1"/>
    <property type="molecule type" value="Genomic_DNA"/>
</dbReference>
<gene>
    <name evidence="1" type="ORF">KK1_006602</name>
</gene>
<proteinExistence type="predicted"/>
<evidence type="ECO:0000313" key="1">
    <source>
        <dbReference type="EMBL" id="KYP73941.1"/>
    </source>
</evidence>
<dbReference type="Proteomes" id="UP000075243">
    <property type="component" value="Chromosome 2"/>
</dbReference>
<evidence type="ECO:0000313" key="2">
    <source>
        <dbReference type="Proteomes" id="UP000075243"/>
    </source>
</evidence>
<dbReference type="Gramene" id="C.cajan_06421.t">
    <property type="protein sequence ID" value="C.cajan_06421.t.cds1"/>
    <property type="gene ID" value="C.cajan_06421"/>
</dbReference>
<protein>
    <submittedName>
        <fullName evidence="1">Uncharacterized protein</fullName>
    </submittedName>
</protein>